<accession>A0ABX5SNF5</accession>
<gene>
    <name evidence="2" type="ORF">EW139_05975</name>
</gene>
<reference evidence="2 3" key="1">
    <citation type="submission" date="2019-03" db="EMBL/GenBank/DDBJ databases">
        <title>Complete Genome Sequence of Leuconostoc kimchii strain NKJ218 Isolated from Homemade Kimchi.</title>
        <authorList>
            <person name="Jung J.Y."/>
            <person name="Jin H.M."/>
            <person name="Jung J.-W."/>
            <person name="Lee S.-Y."/>
            <person name="Ryu B.-G."/>
            <person name="Han S.-S."/>
            <person name="Kang H.K."/>
            <person name="Choi H.W."/>
            <person name="Chung E.J."/>
            <person name="Choi K.-M."/>
        </authorList>
    </citation>
    <scope>NUCLEOTIDE SEQUENCE [LARGE SCALE GENOMIC DNA]</scope>
    <source>
        <strain evidence="2 3">NKJ218</strain>
    </source>
</reference>
<keyword evidence="1" id="KW-0812">Transmembrane</keyword>
<protein>
    <submittedName>
        <fullName evidence="2">DUF2929 family protein</fullName>
    </submittedName>
</protein>
<organism evidence="2 3">
    <name type="scientific">Leuconostoc kimchii</name>
    <dbReference type="NCBI Taxonomy" id="136609"/>
    <lineage>
        <taxon>Bacteria</taxon>
        <taxon>Bacillati</taxon>
        <taxon>Bacillota</taxon>
        <taxon>Bacilli</taxon>
        <taxon>Lactobacillales</taxon>
        <taxon>Lactobacillaceae</taxon>
        <taxon>Leuconostoc</taxon>
    </lineage>
</organism>
<evidence type="ECO:0000313" key="3">
    <source>
        <dbReference type="Proteomes" id="UP000295756"/>
    </source>
</evidence>
<dbReference type="Proteomes" id="UP000295756">
    <property type="component" value="Chromosome"/>
</dbReference>
<dbReference type="EMBL" id="CP037939">
    <property type="protein sequence ID" value="QBR47690.1"/>
    <property type="molecule type" value="Genomic_DNA"/>
</dbReference>
<evidence type="ECO:0000313" key="2">
    <source>
        <dbReference type="EMBL" id="QBR47690.1"/>
    </source>
</evidence>
<proteinExistence type="predicted"/>
<feature type="transmembrane region" description="Helical" evidence="1">
    <location>
        <begin position="28"/>
        <end position="49"/>
    </location>
</feature>
<keyword evidence="1" id="KW-0472">Membrane</keyword>
<name>A0ABX5SNF5_9LACO</name>
<keyword evidence="1" id="KW-1133">Transmembrane helix</keyword>
<dbReference type="Pfam" id="PF11151">
    <property type="entry name" value="DUF2929"/>
    <property type="match status" value="1"/>
</dbReference>
<dbReference type="InterPro" id="IPR021324">
    <property type="entry name" value="DUF2929"/>
</dbReference>
<evidence type="ECO:0000256" key="1">
    <source>
        <dbReference type="SAM" id="Phobius"/>
    </source>
</evidence>
<dbReference type="RefSeq" id="WP_013104093.1">
    <property type="nucleotide sequence ID" value="NZ_CP037939.1"/>
</dbReference>
<keyword evidence="3" id="KW-1185">Reference proteome</keyword>
<sequence length="65" mass="6955">MKFITVAVWSVIYGEILGYIVSQLTGVTYSFLTVAIVTLIIGEISMFAIPTLSGSAAPKKVSTEK</sequence>